<dbReference type="Proteomes" id="UP000627838">
    <property type="component" value="Unassembled WGS sequence"/>
</dbReference>
<feature type="region of interest" description="Disordered" evidence="1">
    <location>
        <begin position="1"/>
        <end position="26"/>
    </location>
</feature>
<protein>
    <submittedName>
        <fullName evidence="2">Uncharacterized protein</fullName>
    </submittedName>
</protein>
<evidence type="ECO:0000313" key="2">
    <source>
        <dbReference type="EMBL" id="MBE1530360.1"/>
    </source>
</evidence>
<feature type="compositionally biased region" description="Low complexity" evidence="1">
    <location>
        <begin position="230"/>
        <end position="242"/>
    </location>
</feature>
<feature type="region of interest" description="Disordered" evidence="1">
    <location>
        <begin position="187"/>
        <end position="278"/>
    </location>
</feature>
<comment type="caution">
    <text evidence="2">The sequence shown here is derived from an EMBL/GenBank/DDBJ whole genome shotgun (WGS) entry which is preliminary data.</text>
</comment>
<feature type="region of interest" description="Disordered" evidence="1">
    <location>
        <begin position="85"/>
        <end position="114"/>
    </location>
</feature>
<evidence type="ECO:0000256" key="1">
    <source>
        <dbReference type="SAM" id="MobiDB-lite"/>
    </source>
</evidence>
<dbReference type="EMBL" id="JADBDZ010000001">
    <property type="protein sequence ID" value="MBE1530360.1"/>
    <property type="molecule type" value="Genomic_DNA"/>
</dbReference>
<feature type="compositionally biased region" description="Low complexity" evidence="1">
    <location>
        <begin position="94"/>
        <end position="111"/>
    </location>
</feature>
<reference evidence="2 3" key="1">
    <citation type="submission" date="2020-10" db="EMBL/GenBank/DDBJ databases">
        <title>Sequencing the genomes of 1000 actinobacteria strains.</title>
        <authorList>
            <person name="Klenk H.-P."/>
        </authorList>
    </citation>
    <scope>NUCLEOTIDE SEQUENCE [LARGE SCALE GENOMIC DNA]</scope>
    <source>
        <strain evidence="2 3">DSM 46744</strain>
    </source>
</reference>
<keyword evidence="3" id="KW-1185">Reference proteome</keyword>
<gene>
    <name evidence="2" type="ORF">H4W34_000193</name>
</gene>
<sequence>MTPSAAADAASHTRTNDANTIGARLSTHRQVPVYGRTAGTVTTRFGGPPGCAHGTSDTWDIVGTTWVLPARIKAPRRLPVPLAANAPRACGRTPGQASPARGRAPPSAGRGHWPIRGIPGTCRTWIRNSCVGQRYRSAASGTHACACGSCAQEACSHVCAGQQDFERGRRGRRTLCSPAKCPSGVRAVSHTRRHHPTGGPRRGLHDRPDHQQPYGPCSEHRLRARRRSSSDAAMAAAFSSSAPGLPEPLCTSPTPRRRPTHLPAAHGSQVLNGRYFSP</sequence>
<organism evidence="2 3">
    <name type="scientific">Actinomadura algeriensis</name>
    <dbReference type="NCBI Taxonomy" id="1679523"/>
    <lineage>
        <taxon>Bacteria</taxon>
        <taxon>Bacillati</taxon>
        <taxon>Actinomycetota</taxon>
        <taxon>Actinomycetes</taxon>
        <taxon>Streptosporangiales</taxon>
        <taxon>Thermomonosporaceae</taxon>
        <taxon>Actinomadura</taxon>
    </lineage>
</organism>
<accession>A0ABR9JIH9</accession>
<evidence type="ECO:0000313" key="3">
    <source>
        <dbReference type="Proteomes" id="UP000627838"/>
    </source>
</evidence>
<name>A0ABR9JIH9_9ACTN</name>
<proteinExistence type="predicted"/>